<dbReference type="HOGENOM" id="CLU_2388559_0_0_1"/>
<gene>
    <name evidence="2" type="primary">Dsec\GM14332</name>
    <name evidence="2" type="ORF">Dsec_GM14332</name>
</gene>
<evidence type="ECO:0000313" key="3">
    <source>
        <dbReference type="Proteomes" id="UP000001292"/>
    </source>
</evidence>
<evidence type="ECO:0000256" key="1">
    <source>
        <dbReference type="SAM" id="MobiDB-lite"/>
    </source>
</evidence>
<name>B4HVE7_DROSE</name>
<dbReference type="AlphaFoldDB" id="B4HVE7"/>
<feature type="region of interest" description="Disordered" evidence="1">
    <location>
        <begin position="1"/>
        <end position="94"/>
    </location>
</feature>
<dbReference type="EMBL" id="CH480817">
    <property type="protein sequence ID" value="EDW49912.1"/>
    <property type="molecule type" value="Genomic_DNA"/>
</dbReference>
<dbReference type="OMA" id="CNESNAT"/>
<accession>B4HVE7</accession>
<proteinExistence type="predicted"/>
<organism evidence="3">
    <name type="scientific">Drosophila sechellia</name>
    <name type="common">Fruit fly</name>
    <dbReference type="NCBI Taxonomy" id="7238"/>
    <lineage>
        <taxon>Eukaryota</taxon>
        <taxon>Metazoa</taxon>
        <taxon>Ecdysozoa</taxon>
        <taxon>Arthropoda</taxon>
        <taxon>Hexapoda</taxon>
        <taxon>Insecta</taxon>
        <taxon>Pterygota</taxon>
        <taxon>Neoptera</taxon>
        <taxon>Endopterygota</taxon>
        <taxon>Diptera</taxon>
        <taxon>Brachycera</taxon>
        <taxon>Muscomorpha</taxon>
        <taxon>Ephydroidea</taxon>
        <taxon>Drosophilidae</taxon>
        <taxon>Drosophila</taxon>
        <taxon>Sophophora</taxon>
    </lineage>
</organism>
<dbReference type="Proteomes" id="UP000001292">
    <property type="component" value="Unassembled WGS sequence"/>
</dbReference>
<feature type="compositionally biased region" description="Polar residues" evidence="1">
    <location>
        <begin position="57"/>
        <end position="67"/>
    </location>
</feature>
<protein>
    <submittedName>
        <fullName evidence="2">GM14332</fullName>
    </submittedName>
</protein>
<evidence type="ECO:0000313" key="2">
    <source>
        <dbReference type="EMBL" id="EDW49912.1"/>
    </source>
</evidence>
<reference evidence="2 3" key="1">
    <citation type="journal article" date="2007" name="Nature">
        <title>Evolution of genes and genomes on the Drosophila phylogeny.</title>
        <authorList>
            <consortium name="Drosophila 12 Genomes Consortium"/>
            <person name="Clark A.G."/>
            <person name="Eisen M.B."/>
            <person name="Smith D.R."/>
            <person name="Bergman C.M."/>
            <person name="Oliver B."/>
            <person name="Markow T.A."/>
            <person name="Kaufman T.C."/>
            <person name="Kellis M."/>
            <person name="Gelbart W."/>
            <person name="Iyer V.N."/>
            <person name="Pollard D.A."/>
            <person name="Sackton T.B."/>
            <person name="Larracuente A.M."/>
            <person name="Singh N.D."/>
            <person name="Abad J.P."/>
            <person name="Abt D.N."/>
            <person name="Adryan B."/>
            <person name="Aguade M."/>
            <person name="Akashi H."/>
            <person name="Anderson W.W."/>
            <person name="Aquadro C.F."/>
            <person name="Ardell D.H."/>
            <person name="Arguello R."/>
            <person name="Artieri C.G."/>
            <person name="Barbash D.A."/>
            <person name="Barker D."/>
            <person name="Barsanti P."/>
            <person name="Batterham P."/>
            <person name="Batzoglou S."/>
            <person name="Begun D."/>
            <person name="Bhutkar A."/>
            <person name="Blanco E."/>
            <person name="Bosak S.A."/>
            <person name="Bradley R.K."/>
            <person name="Brand A.D."/>
            <person name="Brent M.R."/>
            <person name="Brooks A.N."/>
            <person name="Brown R.H."/>
            <person name="Butlin R.K."/>
            <person name="Caggese C."/>
            <person name="Calvi B.R."/>
            <person name="Bernardo de Carvalho A."/>
            <person name="Caspi A."/>
            <person name="Castrezana S."/>
            <person name="Celniker S.E."/>
            <person name="Chang J.L."/>
            <person name="Chapple C."/>
            <person name="Chatterji S."/>
            <person name="Chinwalla A."/>
            <person name="Civetta A."/>
            <person name="Clifton S.W."/>
            <person name="Comeron J.M."/>
            <person name="Costello J.C."/>
            <person name="Coyne J.A."/>
            <person name="Daub J."/>
            <person name="David R.G."/>
            <person name="Delcher A.L."/>
            <person name="Delehaunty K."/>
            <person name="Do C.B."/>
            <person name="Ebling H."/>
            <person name="Edwards K."/>
            <person name="Eickbush T."/>
            <person name="Evans J.D."/>
            <person name="Filipski A."/>
            <person name="Findeiss S."/>
            <person name="Freyhult E."/>
            <person name="Fulton L."/>
            <person name="Fulton R."/>
            <person name="Garcia A.C."/>
            <person name="Gardiner A."/>
            <person name="Garfield D.A."/>
            <person name="Garvin B.E."/>
            <person name="Gibson G."/>
            <person name="Gilbert D."/>
            <person name="Gnerre S."/>
            <person name="Godfrey J."/>
            <person name="Good R."/>
            <person name="Gotea V."/>
            <person name="Gravely B."/>
            <person name="Greenberg A.J."/>
            <person name="Griffiths-Jones S."/>
            <person name="Gross S."/>
            <person name="Guigo R."/>
            <person name="Gustafson E.A."/>
            <person name="Haerty W."/>
            <person name="Hahn M.W."/>
            <person name="Halligan D.L."/>
            <person name="Halpern A.L."/>
            <person name="Halter G.M."/>
            <person name="Han M.V."/>
            <person name="Heger A."/>
            <person name="Hillier L."/>
            <person name="Hinrichs A.S."/>
            <person name="Holmes I."/>
            <person name="Hoskins R.A."/>
            <person name="Hubisz M.J."/>
            <person name="Hultmark D."/>
            <person name="Huntley M.A."/>
            <person name="Jaffe D.B."/>
            <person name="Jagadeeshan S."/>
            <person name="Jeck W.R."/>
            <person name="Johnson J."/>
            <person name="Jones C.D."/>
            <person name="Jordan W.C."/>
            <person name="Karpen G.H."/>
            <person name="Kataoka E."/>
            <person name="Keightley P.D."/>
            <person name="Kheradpour P."/>
            <person name="Kirkness E.F."/>
            <person name="Koerich L.B."/>
            <person name="Kristiansen K."/>
            <person name="Kudrna D."/>
            <person name="Kulathinal R.J."/>
            <person name="Kumar S."/>
            <person name="Kwok R."/>
            <person name="Lander E."/>
            <person name="Langley C.H."/>
            <person name="Lapoint R."/>
            <person name="Lazzaro B.P."/>
            <person name="Lee S.J."/>
            <person name="Levesque L."/>
            <person name="Li R."/>
            <person name="Lin C.F."/>
            <person name="Lin M.F."/>
            <person name="Lindblad-Toh K."/>
            <person name="Llopart A."/>
            <person name="Long M."/>
            <person name="Low L."/>
            <person name="Lozovsky E."/>
            <person name="Lu J."/>
            <person name="Luo M."/>
            <person name="Machado C.A."/>
            <person name="Makalowski W."/>
            <person name="Marzo M."/>
            <person name="Matsuda M."/>
            <person name="Matzkin L."/>
            <person name="McAllister B."/>
            <person name="McBride C.S."/>
            <person name="McKernan B."/>
            <person name="McKernan K."/>
            <person name="Mendez-Lago M."/>
            <person name="Minx P."/>
            <person name="Mollenhauer M.U."/>
            <person name="Montooth K."/>
            <person name="Mount S.M."/>
            <person name="Mu X."/>
            <person name="Myers E."/>
            <person name="Negre B."/>
            <person name="Newfeld S."/>
            <person name="Nielsen R."/>
            <person name="Noor M.A."/>
            <person name="O'Grady P."/>
            <person name="Pachter L."/>
            <person name="Papaceit M."/>
            <person name="Parisi M.J."/>
            <person name="Parisi M."/>
            <person name="Parts L."/>
            <person name="Pedersen J.S."/>
            <person name="Pesole G."/>
            <person name="Phillippy A.M."/>
            <person name="Ponting C.P."/>
            <person name="Pop M."/>
            <person name="Porcelli D."/>
            <person name="Powell J.R."/>
            <person name="Prohaska S."/>
            <person name="Pruitt K."/>
            <person name="Puig M."/>
            <person name="Quesneville H."/>
            <person name="Ram K.R."/>
            <person name="Rand D."/>
            <person name="Rasmussen M.D."/>
            <person name="Reed L.K."/>
            <person name="Reenan R."/>
            <person name="Reily A."/>
            <person name="Remington K.A."/>
            <person name="Rieger T.T."/>
            <person name="Ritchie M.G."/>
            <person name="Robin C."/>
            <person name="Rogers Y.H."/>
            <person name="Rohde C."/>
            <person name="Rozas J."/>
            <person name="Rubenfield M.J."/>
            <person name="Ruiz A."/>
            <person name="Russo S."/>
            <person name="Salzberg S.L."/>
            <person name="Sanchez-Gracia A."/>
            <person name="Saranga D.J."/>
            <person name="Sato H."/>
            <person name="Schaeffer S.W."/>
            <person name="Schatz M.C."/>
            <person name="Schlenke T."/>
            <person name="Schwartz R."/>
            <person name="Segarra C."/>
            <person name="Singh R.S."/>
            <person name="Sirot L."/>
            <person name="Sirota M."/>
            <person name="Sisneros N.B."/>
            <person name="Smith C.D."/>
            <person name="Smith T.F."/>
            <person name="Spieth J."/>
            <person name="Stage D.E."/>
            <person name="Stark A."/>
            <person name="Stephan W."/>
            <person name="Strausberg R.L."/>
            <person name="Strempel S."/>
            <person name="Sturgill D."/>
            <person name="Sutton G."/>
            <person name="Sutton G.G."/>
            <person name="Tao W."/>
            <person name="Teichmann S."/>
            <person name="Tobari Y.N."/>
            <person name="Tomimura Y."/>
            <person name="Tsolas J.M."/>
            <person name="Valente V.L."/>
            <person name="Venter E."/>
            <person name="Venter J.C."/>
            <person name="Vicario S."/>
            <person name="Vieira F.G."/>
            <person name="Vilella A.J."/>
            <person name="Villasante A."/>
            <person name="Walenz B."/>
            <person name="Wang J."/>
            <person name="Wasserman M."/>
            <person name="Watts T."/>
            <person name="Wilson D."/>
            <person name="Wilson R.K."/>
            <person name="Wing R.A."/>
            <person name="Wolfner M.F."/>
            <person name="Wong A."/>
            <person name="Wong G.K."/>
            <person name="Wu C.I."/>
            <person name="Wu G."/>
            <person name="Yamamoto D."/>
            <person name="Yang H.P."/>
            <person name="Yang S.P."/>
            <person name="Yorke J.A."/>
            <person name="Yoshida K."/>
            <person name="Zdobnov E."/>
            <person name="Zhang P."/>
            <person name="Zhang Y."/>
            <person name="Zimin A.V."/>
            <person name="Baldwin J."/>
            <person name="Abdouelleil A."/>
            <person name="Abdulkadir J."/>
            <person name="Abebe A."/>
            <person name="Abera B."/>
            <person name="Abreu J."/>
            <person name="Acer S.C."/>
            <person name="Aftuck L."/>
            <person name="Alexander A."/>
            <person name="An P."/>
            <person name="Anderson E."/>
            <person name="Anderson S."/>
            <person name="Arachi H."/>
            <person name="Azer M."/>
            <person name="Bachantsang P."/>
            <person name="Barry A."/>
            <person name="Bayul T."/>
            <person name="Berlin A."/>
            <person name="Bessette D."/>
            <person name="Bloom T."/>
            <person name="Blye J."/>
            <person name="Boguslavskiy L."/>
            <person name="Bonnet C."/>
            <person name="Boukhgalter B."/>
            <person name="Bourzgui I."/>
            <person name="Brown A."/>
            <person name="Cahill P."/>
            <person name="Channer S."/>
            <person name="Cheshatsang Y."/>
            <person name="Chuda L."/>
            <person name="Citroen M."/>
            <person name="Collymore A."/>
            <person name="Cooke P."/>
            <person name="Costello M."/>
            <person name="D'Aco K."/>
            <person name="Daza R."/>
            <person name="De Haan G."/>
            <person name="DeGray S."/>
            <person name="DeMaso C."/>
            <person name="Dhargay N."/>
            <person name="Dooley K."/>
            <person name="Dooley E."/>
            <person name="Doricent M."/>
            <person name="Dorje P."/>
            <person name="Dorjee K."/>
            <person name="Dupes A."/>
            <person name="Elong R."/>
            <person name="Falk J."/>
            <person name="Farina A."/>
            <person name="Faro S."/>
            <person name="Ferguson D."/>
            <person name="Fisher S."/>
            <person name="Foley C.D."/>
            <person name="Franke A."/>
            <person name="Friedrich D."/>
            <person name="Gadbois L."/>
            <person name="Gearin G."/>
            <person name="Gearin C.R."/>
            <person name="Giannoukos G."/>
            <person name="Goode T."/>
            <person name="Graham J."/>
            <person name="Grandbois E."/>
            <person name="Grewal S."/>
            <person name="Gyaltsen K."/>
            <person name="Hafez N."/>
            <person name="Hagos B."/>
            <person name="Hall J."/>
            <person name="Henson C."/>
            <person name="Hollinger A."/>
            <person name="Honan T."/>
            <person name="Huard M.D."/>
            <person name="Hughes L."/>
            <person name="Hurhula B."/>
            <person name="Husby M.E."/>
            <person name="Kamat A."/>
            <person name="Kanga B."/>
            <person name="Kashin S."/>
            <person name="Khazanovich D."/>
            <person name="Kisner P."/>
            <person name="Lance K."/>
            <person name="Lara M."/>
            <person name="Lee W."/>
            <person name="Lennon N."/>
            <person name="Letendre F."/>
            <person name="LeVine R."/>
            <person name="Lipovsky A."/>
            <person name="Liu X."/>
            <person name="Liu J."/>
            <person name="Liu S."/>
            <person name="Lokyitsang T."/>
            <person name="Lokyitsang Y."/>
            <person name="Lubonja R."/>
            <person name="Lui A."/>
            <person name="MacDonald P."/>
            <person name="Magnisalis V."/>
            <person name="Maru K."/>
            <person name="Matthews C."/>
            <person name="McCusker W."/>
            <person name="McDonough S."/>
            <person name="Mehta T."/>
            <person name="Meldrim J."/>
            <person name="Meneus L."/>
            <person name="Mihai O."/>
            <person name="Mihalev A."/>
            <person name="Mihova T."/>
            <person name="Mittelman R."/>
            <person name="Mlenga V."/>
            <person name="Montmayeur A."/>
            <person name="Mulrain L."/>
            <person name="Navidi A."/>
            <person name="Naylor J."/>
            <person name="Negash T."/>
            <person name="Nguyen T."/>
            <person name="Nguyen N."/>
            <person name="Nicol R."/>
            <person name="Norbu C."/>
            <person name="Norbu N."/>
            <person name="Novod N."/>
            <person name="O'Neill B."/>
            <person name="Osman S."/>
            <person name="Markiewicz E."/>
            <person name="Oyono O.L."/>
            <person name="Patti C."/>
            <person name="Phunkhang P."/>
            <person name="Pierre F."/>
            <person name="Priest M."/>
            <person name="Raghuraman S."/>
            <person name="Rege F."/>
            <person name="Reyes R."/>
            <person name="Rise C."/>
            <person name="Rogov P."/>
            <person name="Ross K."/>
            <person name="Ryan E."/>
            <person name="Settipalli S."/>
            <person name="Shea T."/>
            <person name="Sherpa N."/>
            <person name="Shi L."/>
            <person name="Shih D."/>
            <person name="Sparrow T."/>
            <person name="Spaulding J."/>
            <person name="Stalker J."/>
            <person name="Stange-Thomann N."/>
            <person name="Stavropoulos S."/>
            <person name="Stone C."/>
            <person name="Strader C."/>
            <person name="Tesfaye S."/>
            <person name="Thomson T."/>
            <person name="Thoulutsang Y."/>
            <person name="Thoulutsang D."/>
            <person name="Topham K."/>
            <person name="Topping I."/>
            <person name="Tsamla T."/>
            <person name="Vassiliev H."/>
            <person name="Vo A."/>
            <person name="Wangchuk T."/>
            <person name="Wangdi T."/>
            <person name="Weiand M."/>
            <person name="Wilkinson J."/>
            <person name="Wilson A."/>
            <person name="Yadav S."/>
            <person name="Young G."/>
            <person name="Yu Q."/>
            <person name="Zembek L."/>
            <person name="Zhong D."/>
            <person name="Zimmer A."/>
            <person name="Zwirko Z."/>
            <person name="Jaffe D.B."/>
            <person name="Alvarez P."/>
            <person name="Brockman W."/>
            <person name="Butler J."/>
            <person name="Chin C."/>
            <person name="Gnerre S."/>
            <person name="Grabherr M."/>
            <person name="Kleber M."/>
            <person name="Mauceli E."/>
            <person name="MacCallum I."/>
        </authorList>
    </citation>
    <scope>NUCLEOTIDE SEQUENCE [LARGE SCALE GENOMIC DNA]</scope>
    <source>
        <strain evidence="3">Rob3c / Tucson 14021-0248.25</strain>
    </source>
</reference>
<keyword evidence="3" id="KW-1185">Reference proteome</keyword>
<sequence>MSITGADSGRASATELEESAVATMQLREPTTPPPPISGEDVFASRVSHTTWYLPVEDSSSPPASGTNEAGGASPEADPREGDAAGDSSMSTSDE</sequence>
<dbReference type="PhylomeDB" id="B4HVE7"/>